<comment type="caution">
    <text evidence="1">The sequence shown here is derived from an EMBL/GenBank/DDBJ whole genome shotgun (WGS) entry which is preliminary data.</text>
</comment>
<evidence type="ECO:0000313" key="2">
    <source>
        <dbReference type="Proteomes" id="UP000321118"/>
    </source>
</evidence>
<dbReference type="EMBL" id="BJUB01000005">
    <property type="protein sequence ID" value="GEK21408.1"/>
    <property type="molecule type" value="Genomic_DNA"/>
</dbReference>
<dbReference type="OrthoDB" id="68692at2"/>
<organism evidence="1 2">
    <name type="scientific">Cellulomonas xylanilytica</name>
    <dbReference type="NCBI Taxonomy" id="233583"/>
    <lineage>
        <taxon>Bacteria</taxon>
        <taxon>Bacillati</taxon>
        <taxon>Actinomycetota</taxon>
        <taxon>Actinomycetes</taxon>
        <taxon>Micrococcales</taxon>
        <taxon>Cellulomonadaceae</taxon>
        <taxon>Cellulomonas</taxon>
    </lineage>
</organism>
<proteinExistence type="predicted"/>
<dbReference type="RefSeq" id="WP_146927209.1">
    <property type="nucleotide sequence ID" value="NZ_BJUB01000005.1"/>
</dbReference>
<accession>A0A510V3H3</accession>
<name>A0A510V3H3_9CELL</name>
<keyword evidence="2" id="KW-1185">Reference proteome</keyword>
<gene>
    <name evidence="1" type="ORF">CXY01_19280</name>
</gene>
<evidence type="ECO:0000313" key="1">
    <source>
        <dbReference type="EMBL" id="GEK21408.1"/>
    </source>
</evidence>
<dbReference type="Proteomes" id="UP000321118">
    <property type="component" value="Unassembled WGS sequence"/>
</dbReference>
<protein>
    <submittedName>
        <fullName evidence="1">Uncharacterized protein</fullName>
    </submittedName>
</protein>
<sequence length="129" mass="14363">MPLESWIEHRRPGDRERLGWIRPEGDGFVAHDALGREATGTVDWLAAEEALEERGLHWLADLYQLELPDGTRERVRLVEVTPERVVVKVDDFGAVDVVTASYVLPFPAPDTLRPFEGDASTFEGGVLPG</sequence>
<reference evidence="1 2" key="1">
    <citation type="submission" date="2019-07" db="EMBL/GenBank/DDBJ databases">
        <title>Whole genome shotgun sequence of Cellulomonas xylanilytica NBRC 101102.</title>
        <authorList>
            <person name="Hosoyama A."/>
            <person name="Uohara A."/>
            <person name="Ohji S."/>
            <person name="Ichikawa N."/>
        </authorList>
    </citation>
    <scope>NUCLEOTIDE SEQUENCE [LARGE SCALE GENOMIC DNA]</scope>
    <source>
        <strain evidence="1 2">NBRC 101102</strain>
    </source>
</reference>
<dbReference type="AlphaFoldDB" id="A0A510V3H3"/>